<evidence type="ECO:0000313" key="11">
    <source>
        <dbReference type="EMBL" id="OGF21650.1"/>
    </source>
</evidence>
<dbReference type="Proteomes" id="UP000177407">
    <property type="component" value="Unassembled WGS sequence"/>
</dbReference>
<keyword evidence="8 9" id="KW-0694">RNA-binding</keyword>
<dbReference type="GO" id="GO:0005524">
    <property type="term" value="F:ATP binding"/>
    <property type="evidence" value="ECO:0007669"/>
    <property type="project" value="UniProtKB-KW"/>
</dbReference>
<reference evidence="11 12" key="1">
    <citation type="journal article" date="2016" name="Nat. Commun.">
        <title>Thousands of microbial genomes shed light on interconnected biogeochemical processes in an aquifer system.</title>
        <authorList>
            <person name="Anantharaman K."/>
            <person name="Brown C.T."/>
            <person name="Hug L.A."/>
            <person name="Sharon I."/>
            <person name="Castelle C.J."/>
            <person name="Probst A.J."/>
            <person name="Thomas B.C."/>
            <person name="Singh A."/>
            <person name="Wilkins M.J."/>
            <person name="Karaoz U."/>
            <person name="Brodie E.L."/>
            <person name="Williams K.H."/>
            <person name="Hubbard S.S."/>
            <person name="Banfield J.F."/>
        </authorList>
    </citation>
    <scope>NUCLEOTIDE SEQUENCE [LARGE SCALE GENOMIC DNA]</scope>
</reference>
<gene>
    <name evidence="11" type="ORF">A2257_02535</name>
</gene>
<evidence type="ECO:0000313" key="12">
    <source>
        <dbReference type="Proteomes" id="UP000177407"/>
    </source>
</evidence>
<evidence type="ECO:0000256" key="5">
    <source>
        <dbReference type="ARBA" id="ARBA00022741"/>
    </source>
</evidence>
<evidence type="ECO:0000256" key="4">
    <source>
        <dbReference type="ARBA" id="ARBA00022723"/>
    </source>
</evidence>
<dbReference type="GO" id="GO:0016779">
    <property type="term" value="F:nucleotidyltransferase activity"/>
    <property type="evidence" value="ECO:0007669"/>
    <property type="project" value="UniProtKB-KW"/>
</dbReference>
<evidence type="ECO:0000256" key="7">
    <source>
        <dbReference type="ARBA" id="ARBA00022842"/>
    </source>
</evidence>
<dbReference type="Gene3D" id="3.30.460.10">
    <property type="entry name" value="Beta Polymerase, domain 2"/>
    <property type="match status" value="1"/>
</dbReference>
<dbReference type="InterPro" id="IPR002646">
    <property type="entry name" value="PolA_pol_head_dom"/>
</dbReference>
<keyword evidence="3" id="KW-0548">Nucleotidyltransferase</keyword>
<feature type="domain" description="Poly A polymerase head" evidence="10">
    <location>
        <begin position="41"/>
        <end position="179"/>
    </location>
</feature>
<comment type="caution">
    <text evidence="11">The sequence shown here is derived from an EMBL/GenBank/DDBJ whole genome shotgun (WGS) entry which is preliminary data.</text>
</comment>
<comment type="similarity">
    <text evidence="9">Belongs to the tRNA nucleotidyltransferase/poly(A) polymerase family.</text>
</comment>
<keyword evidence="5" id="KW-0547">Nucleotide-binding</keyword>
<dbReference type="GO" id="GO:0003723">
    <property type="term" value="F:RNA binding"/>
    <property type="evidence" value="ECO:0007669"/>
    <property type="project" value="UniProtKB-KW"/>
</dbReference>
<dbReference type="SUPFAM" id="SSF81891">
    <property type="entry name" value="Poly A polymerase C-terminal region-like"/>
    <property type="match status" value="1"/>
</dbReference>
<evidence type="ECO:0000256" key="2">
    <source>
        <dbReference type="ARBA" id="ARBA00022694"/>
    </source>
</evidence>
<evidence type="ECO:0000256" key="1">
    <source>
        <dbReference type="ARBA" id="ARBA00022679"/>
    </source>
</evidence>
<dbReference type="EMBL" id="MFGA01000002">
    <property type="protein sequence ID" value="OGF21650.1"/>
    <property type="molecule type" value="Genomic_DNA"/>
</dbReference>
<organism evidence="11 12">
    <name type="scientific">Candidatus Falkowbacteria bacterium RIFOXYA2_FULL_38_12</name>
    <dbReference type="NCBI Taxonomy" id="1797993"/>
    <lineage>
        <taxon>Bacteria</taxon>
        <taxon>Candidatus Falkowiibacteriota</taxon>
    </lineage>
</organism>
<name>A0A1F5S4M1_9BACT</name>
<evidence type="ECO:0000256" key="9">
    <source>
        <dbReference type="RuleBase" id="RU003953"/>
    </source>
</evidence>
<keyword evidence="7" id="KW-0460">Magnesium</keyword>
<protein>
    <recommendedName>
        <fullName evidence="10">Poly A polymerase head domain-containing protein</fullName>
    </recommendedName>
</protein>
<dbReference type="Pfam" id="PF01743">
    <property type="entry name" value="PolyA_pol"/>
    <property type="match status" value="1"/>
</dbReference>
<evidence type="ECO:0000256" key="3">
    <source>
        <dbReference type="ARBA" id="ARBA00022695"/>
    </source>
</evidence>
<keyword evidence="2" id="KW-0819">tRNA processing</keyword>
<dbReference type="GO" id="GO:0046872">
    <property type="term" value="F:metal ion binding"/>
    <property type="evidence" value="ECO:0007669"/>
    <property type="project" value="UniProtKB-KW"/>
</dbReference>
<keyword evidence="1 9" id="KW-0808">Transferase</keyword>
<dbReference type="SUPFAM" id="SSF81301">
    <property type="entry name" value="Nucleotidyltransferase"/>
    <property type="match status" value="1"/>
</dbReference>
<dbReference type="AlphaFoldDB" id="A0A1F5S4M1"/>
<dbReference type="PANTHER" id="PTHR47545:SF1">
    <property type="entry name" value="MULTIFUNCTIONAL CCA PROTEIN"/>
    <property type="match status" value="1"/>
</dbReference>
<evidence type="ECO:0000256" key="6">
    <source>
        <dbReference type="ARBA" id="ARBA00022840"/>
    </source>
</evidence>
<keyword evidence="6" id="KW-0067">ATP-binding</keyword>
<proteinExistence type="inferred from homology"/>
<dbReference type="InterPro" id="IPR043519">
    <property type="entry name" value="NT_sf"/>
</dbReference>
<sequence length="546" mass="62271">MARIKSAIFEKRLSKFGLTLKKDRNLFFIQDFLKIFHHGEIFLVGGAVRDIALGEKEIKDYDFVVRGINIEQLEKFLKERGKVVLVGKNFGVYKFITKDIEEEEPIDIALPRTEHSIGHGGGYRDFKVQSDPALKIEDDLARRDFTVNAMAIKLEVKSEKLKVIDPYGGLNDLSLGIIRAVGNPEERFKEDYSRMLRALRFSVKLNFKIEEKTFKALRGLMSEINNERKIGGVKERIVPYETIAKELTKAFYYSPTKAFDIYDESGALAELIPEMFTLKSCPQPKNFHSEGDVWTHTRLALSKLDSPVFKKYFGKEKPTASVVIGLLLHDLGKPLTLQTPEKDGTDRIRFNGHDTLGGKIAEEICRRLKLDSLPEGSPFRVDADRLRMMVEKHMLLVQGKIKEMRPATIEKYFFNPSFPGQEFLQLNLADSLATIPQKGQVDLSSFKAILRRINSLKKLVKEKNRLPAPVLNGDEIMKNFNLKPGKDIGELINFLREAQLSGELGKSESSLEGQKKKGLEILKNYLADKKIHSKKAKTKKIIWKKR</sequence>
<dbReference type="CDD" id="cd05398">
    <property type="entry name" value="NT_ClassII-CCAase"/>
    <property type="match status" value="1"/>
</dbReference>
<keyword evidence="4" id="KW-0479">Metal-binding</keyword>
<dbReference type="InterPro" id="IPR050124">
    <property type="entry name" value="tRNA_CCA-adding_enzyme"/>
</dbReference>
<evidence type="ECO:0000256" key="8">
    <source>
        <dbReference type="ARBA" id="ARBA00022884"/>
    </source>
</evidence>
<dbReference type="PANTHER" id="PTHR47545">
    <property type="entry name" value="MULTIFUNCTIONAL CCA PROTEIN"/>
    <property type="match status" value="1"/>
</dbReference>
<dbReference type="Gene3D" id="1.10.3090.10">
    <property type="entry name" value="cca-adding enzyme, domain 2"/>
    <property type="match status" value="1"/>
</dbReference>
<evidence type="ECO:0000259" key="10">
    <source>
        <dbReference type="Pfam" id="PF01743"/>
    </source>
</evidence>
<dbReference type="GO" id="GO:0008033">
    <property type="term" value="P:tRNA processing"/>
    <property type="evidence" value="ECO:0007669"/>
    <property type="project" value="UniProtKB-KW"/>
</dbReference>
<accession>A0A1F5S4M1</accession>